<comment type="caution">
    <text evidence="1">The sequence shown here is derived from an EMBL/GenBank/DDBJ whole genome shotgun (WGS) entry which is preliminary data.</text>
</comment>
<protein>
    <submittedName>
        <fullName evidence="1">Uncharacterized protein</fullName>
    </submittedName>
</protein>
<evidence type="ECO:0000313" key="2">
    <source>
        <dbReference type="Proteomes" id="UP000280819"/>
    </source>
</evidence>
<accession>A0A3P1T480</accession>
<proteinExistence type="predicted"/>
<evidence type="ECO:0000313" key="1">
    <source>
        <dbReference type="EMBL" id="RRD04312.1"/>
    </source>
</evidence>
<organism evidence="1 2">
    <name type="scientific">Arachnia propionica</name>
    <dbReference type="NCBI Taxonomy" id="1750"/>
    <lineage>
        <taxon>Bacteria</taxon>
        <taxon>Bacillati</taxon>
        <taxon>Actinomycetota</taxon>
        <taxon>Actinomycetes</taxon>
        <taxon>Propionibacteriales</taxon>
        <taxon>Propionibacteriaceae</taxon>
        <taxon>Arachnia</taxon>
    </lineage>
</organism>
<gene>
    <name evidence="1" type="ORF">EII34_10795</name>
</gene>
<dbReference type="RefSeq" id="WP_124845167.1">
    <property type="nucleotide sequence ID" value="NZ_RQZG01000012.1"/>
</dbReference>
<dbReference type="EMBL" id="RQZG01000012">
    <property type="protein sequence ID" value="RRD04312.1"/>
    <property type="molecule type" value="Genomic_DNA"/>
</dbReference>
<sequence>MSWGPDEFLALVGGTGIDEAIRAVRQLSDDDRSAAATGLRRALPRLVEDIEPAVLMVVAAGIGASPAEVVPIIRTGLLGYLMDDPEHLDLVRDSFAALGPDWALELQRRLPGRDVDWFHVWLLDELILAHDLPLPTHPGFWREWHFGDVTPRPGRRWQEHFIAACAVPNGLGWRDTDASGFLARLREHMAVLRAAEPVDDEALLRALIEVIARGDARGPQRTALIWAEGLGLDQLFWERPDLWLPALPGADAAVVARVVERLPQLDLDDDQLTMLATEVLTRPQRTPKRAVVKALERVAAPSEQLLEVVAAAAHDVDATVASRAATLLERWGHAATTVRLGLWREPTGAVVATPVVPLTEPELWAELGDLLAESGEDDPLRHEQLLAGLVAVGWDQGREAVWTRLGELLETASEKVQEQELRWLILNDRHGTSNFDDDPDGEGCRQECCHPSILADQIISVRHEVHTGEFRMWVQRAPLSEFVGWRAREALEAIGRVPCLLSTPTHTGNRVCWQEFRQRVGRFVECGQPLLPTDLLVGLARIEGIGDWADLAEVPVGEQGVGVGEVLELWLQFHPPAELRFRDAVGTVTQAPRRGVEIEGDELRAADLVGNGSSWSRTFWPRPRVHGEHAAAMGFLPAHPSRPAVEVLTRLPEVGAATTTSHLELLLGSAFQCGPVTALAAVAAVDHVTPAHRDRIAGALLAAWDEGRLSPEDLAEPWRCGWADELRLGSHQRQVALLVALAEATGLALVWPSLVALAERVAAPERPPSSAGLILETLLRFLPEVAGHVTVDLPSVAALAGRKGSSKAIRTARLVANAVQMREETEES</sequence>
<dbReference type="AlphaFoldDB" id="A0A3P1T480"/>
<reference evidence="1 2" key="1">
    <citation type="submission" date="2018-11" db="EMBL/GenBank/DDBJ databases">
        <title>Genomes From Bacteria Associated with the Canine Oral Cavity: a Test Case for Automated Genome-Based Taxonomic Assignment.</title>
        <authorList>
            <person name="Coil D.A."/>
            <person name="Jospin G."/>
            <person name="Darling A.E."/>
            <person name="Wallis C."/>
            <person name="Davis I.J."/>
            <person name="Harris S."/>
            <person name="Eisen J.A."/>
            <person name="Holcombe L.J."/>
            <person name="O'Flynn C."/>
        </authorList>
    </citation>
    <scope>NUCLEOTIDE SEQUENCE [LARGE SCALE GENOMIC DNA]</scope>
    <source>
        <strain evidence="1 2">OH887_COT-365</strain>
    </source>
</reference>
<dbReference type="Proteomes" id="UP000280819">
    <property type="component" value="Unassembled WGS sequence"/>
</dbReference>
<dbReference type="OrthoDB" id="3245799at2"/>
<name>A0A3P1T480_9ACTN</name>